<feature type="region of interest" description="Disordered" evidence="1">
    <location>
        <begin position="26"/>
        <end position="46"/>
    </location>
</feature>
<dbReference type="EMBL" id="WSTA01000018">
    <property type="protein sequence ID" value="MWB98054.1"/>
    <property type="molecule type" value="Genomic_DNA"/>
</dbReference>
<accession>A0A6I4P439</accession>
<evidence type="ECO:0000313" key="3">
    <source>
        <dbReference type="EMBL" id="MWB98054.1"/>
    </source>
</evidence>
<comment type="caution">
    <text evidence="3">The sequence shown here is derived from an EMBL/GenBank/DDBJ whole genome shotgun (WGS) entry which is preliminary data.</text>
</comment>
<organism evidence="3 4">
    <name type="scientific">Agromyces seonyuensis</name>
    <dbReference type="NCBI Taxonomy" id="2662446"/>
    <lineage>
        <taxon>Bacteria</taxon>
        <taxon>Bacillati</taxon>
        <taxon>Actinomycetota</taxon>
        <taxon>Actinomycetes</taxon>
        <taxon>Micrococcales</taxon>
        <taxon>Microbacteriaceae</taxon>
        <taxon>Agromyces</taxon>
    </lineage>
</organism>
<keyword evidence="2" id="KW-0812">Transmembrane</keyword>
<name>A0A6I4P439_9MICO</name>
<proteinExistence type="predicted"/>
<feature type="transmembrane region" description="Helical" evidence="2">
    <location>
        <begin position="6"/>
        <end position="24"/>
    </location>
</feature>
<protein>
    <submittedName>
        <fullName evidence="3">Uncharacterized protein</fullName>
    </submittedName>
</protein>
<dbReference type="Proteomes" id="UP000438182">
    <property type="component" value="Unassembled WGS sequence"/>
</dbReference>
<evidence type="ECO:0000256" key="1">
    <source>
        <dbReference type="SAM" id="MobiDB-lite"/>
    </source>
</evidence>
<evidence type="ECO:0000313" key="4">
    <source>
        <dbReference type="Proteomes" id="UP000438182"/>
    </source>
</evidence>
<keyword evidence="2" id="KW-0472">Membrane</keyword>
<sequence length="46" mass="4740">MLDLWYVLGVIALFALVGLVAEGVSKLGPDARGSAPREAGRGGERA</sequence>
<gene>
    <name evidence="3" type="ORF">GB864_05755</name>
</gene>
<reference evidence="3 4" key="1">
    <citation type="submission" date="2019-12" db="EMBL/GenBank/DDBJ databases">
        <authorList>
            <person name="Kim Y.S."/>
        </authorList>
    </citation>
    <scope>NUCLEOTIDE SEQUENCE [LARGE SCALE GENOMIC DNA]</scope>
    <source>
        <strain evidence="3 4">MMS17-SY077</strain>
    </source>
</reference>
<dbReference type="RefSeq" id="WP_160423399.1">
    <property type="nucleotide sequence ID" value="NZ_WSTA01000018.1"/>
</dbReference>
<keyword evidence="2" id="KW-1133">Transmembrane helix</keyword>
<dbReference type="AlphaFoldDB" id="A0A6I4P439"/>
<evidence type="ECO:0000256" key="2">
    <source>
        <dbReference type="SAM" id="Phobius"/>
    </source>
</evidence>
<keyword evidence="4" id="KW-1185">Reference proteome</keyword>